<protein>
    <submittedName>
        <fullName evidence="1">Glutathione S-transferase</fullName>
    </submittedName>
</protein>
<dbReference type="EMBL" id="WVIC01000033">
    <property type="protein sequence ID" value="NCJ07796.1"/>
    <property type="molecule type" value="Genomic_DNA"/>
</dbReference>
<gene>
    <name evidence="1" type="ORF">GS597_15015</name>
</gene>
<organism evidence="1 2">
    <name type="scientific">Petrachloros mirabilis ULC683</name>
    <dbReference type="NCBI Taxonomy" id="2781853"/>
    <lineage>
        <taxon>Bacteria</taxon>
        <taxon>Bacillati</taxon>
        <taxon>Cyanobacteriota</taxon>
        <taxon>Cyanophyceae</taxon>
        <taxon>Synechococcales</taxon>
        <taxon>Petrachlorosaceae</taxon>
        <taxon>Petrachloros</taxon>
        <taxon>Petrachloros mirabilis</taxon>
    </lineage>
</organism>
<evidence type="ECO:0000313" key="1">
    <source>
        <dbReference type="EMBL" id="NCJ07796.1"/>
    </source>
</evidence>
<keyword evidence="2" id="KW-1185">Reference proteome</keyword>
<dbReference type="AlphaFoldDB" id="A0A8K2A1A0"/>
<name>A0A8K2A1A0_9CYAN</name>
<dbReference type="Proteomes" id="UP000607397">
    <property type="component" value="Unassembled WGS sequence"/>
</dbReference>
<evidence type="ECO:0000313" key="2">
    <source>
        <dbReference type="Proteomes" id="UP000607397"/>
    </source>
</evidence>
<sequence>MLPPPEDIPEEVLSTQIITEAVSPIDGQPMSAADYALLQDELRPATEEVPARLAPRLKTQISLLRIRRVLKGILPLPFF</sequence>
<proteinExistence type="predicted"/>
<comment type="caution">
    <text evidence="1">The sequence shown here is derived from an EMBL/GenBank/DDBJ whole genome shotgun (WGS) entry which is preliminary data.</text>
</comment>
<accession>A0A8K2A1A0</accession>
<reference evidence="1" key="1">
    <citation type="submission" date="2019-12" db="EMBL/GenBank/DDBJ databases">
        <title>High-Quality draft genome sequences of three cyanobacteria isolated from the limestone walls of the Old Cathedral of Coimbra.</title>
        <authorList>
            <person name="Tiago I."/>
            <person name="Soares F."/>
            <person name="Portugal A."/>
        </authorList>
    </citation>
    <scope>NUCLEOTIDE SEQUENCE [LARGE SCALE GENOMIC DNA]</scope>
    <source>
        <strain evidence="1">C</strain>
    </source>
</reference>